<name>A0A7Y9EDD4_9ACTN</name>
<protein>
    <submittedName>
        <fullName evidence="2">Uncharacterized protein</fullName>
    </submittedName>
</protein>
<accession>A0A7Y9EDD4</accession>
<comment type="caution">
    <text evidence="2">The sequence shown here is derived from an EMBL/GenBank/DDBJ whole genome shotgun (WGS) entry which is preliminary data.</text>
</comment>
<evidence type="ECO:0000313" key="2">
    <source>
        <dbReference type="EMBL" id="NYD45690.1"/>
    </source>
</evidence>
<sequence>MALKIQVLKCGRCGKPRGLTHTCTTRMDRRTKPGKTRLKPRVTATCRTCGKPRGLNHTCHISTDFKKRKAAAARREAAERKRQQAARRKAAAAARRKNTTKPRKPTATKPTAKTTNGKTTPAKAPAGKTGAGKATHDYRTCNDTDCPRYACQAWKEAYAEAMAIGLEDGYQQGHEQGRRETSHQAGGMPANEKQIKARVAADFAEDNVREDEILLKPNGDIVIDRRKTVAWAQPVVIGRWKP</sequence>
<evidence type="ECO:0000313" key="3">
    <source>
        <dbReference type="Proteomes" id="UP000529783"/>
    </source>
</evidence>
<gene>
    <name evidence="2" type="ORF">BJY14_001673</name>
</gene>
<organism evidence="2 3">
    <name type="scientific">Actinomadura luteofluorescens</name>
    <dbReference type="NCBI Taxonomy" id="46163"/>
    <lineage>
        <taxon>Bacteria</taxon>
        <taxon>Bacillati</taxon>
        <taxon>Actinomycetota</taxon>
        <taxon>Actinomycetes</taxon>
        <taxon>Streptosporangiales</taxon>
        <taxon>Thermomonosporaceae</taxon>
        <taxon>Actinomadura</taxon>
    </lineage>
</organism>
<dbReference type="Proteomes" id="UP000529783">
    <property type="component" value="Unassembled WGS sequence"/>
</dbReference>
<feature type="region of interest" description="Disordered" evidence="1">
    <location>
        <begin position="171"/>
        <end position="191"/>
    </location>
</feature>
<feature type="compositionally biased region" description="Basic and acidic residues" evidence="1">
    <location>
        <begin position="73"/>
        <end position="82"/>
    </location>
</feature>
<dbReference type="RefSeq" id="WP_179843073.1">
    <property type="nucleotide sequence ID" value="NZ_JACCBA010000001.1"/>
</dbReference>
<proteinExistence type="predicted"/>
<feature type="compositionally biased region" description="Basic residues" evidence="1">
    <location>
        <begin position="83"/>
        <end position="106"/>
    </location>
</feature>
<dbReference type="AlphaFoldDB" id="A0A7Y9EDD4"/>
<dbReference type="EMBL" id="JACCBA010000001">
    <property type="protein sequence ID" value="NYD45690.1"/>
    <property type="molecule type" value="Genomic_DNA"/>
</dbReference>
<keyword evidence="3" id="KW-1185">Reference proteome</keyword>
<reference evidence="2 3" key="1">
    <citation type="submission" date="2020-07" db="EMBL/GenBank/DDBJ databases">
        <title>Sequencing the genomes of 1000 actinobacteria strains.</title>
        <authorList>
            <person name="Klenk H.-P."/>
        </authorList>
    </citation>
    <scope>NUCLEOTIDE SEQUENCE [LARGE SCALE GENOMIC DNA]</scope>
    <source>
        <strain evidence="2 3">DSM 40398</strain>
    </source>
</reference>
<evidence type="ECO:0000256" key="1">
    <source>
        <dbReference type="SAM" id="MobiDB-lite"/>
    </source>
</evidence>
<feature type="compositionally biased region" description="Low complexity" evidence="1">
    <location>
        <begin position="107"/>
        <end position="133"/>
    </location>
</feature>
<feature type="region of interest" description="Disordered" evidence="1">
    <location>
        <begin position="70"/>
        <end position="135"/>
    </location>
</feature>